<keyword evidence="8 11" id="KW-0648">Protein biosynthesis</keyword>
<evidence type="ECO:0000313" key="15">
    <source>
        <dbReference type="EMBL" id="SKA76637.1"/>
    </source>
</evidence>
<dbReference type="InterPro" id="IPR001278">
    <property type="entry name" value="Arg-tRNA-ligase"/>
</dbReference>
<dbReference type="Gene3D" id="3.30.1360.70">
    <property type="entry name" value="Arginyl tRNA synthetase N-terminal domain"/>
    <property type="match status" value="1"/>
</dbReference>
<dbReference type="GO" id="GO:0006420">
    <property type="term" value="P:arginyl-tRNA aminoacylation"/>
    <property type="evidence" value="ECO:0007669"/>
    <property type="project" value="UniProtKB-UniRule"/>
</dbReference>
<evidence type="ECO:0000256" key="10">
    <source>
        <dbReference type="ARBA" id="ARBA00049339"/>
    </source>
</evidence>
<keyword evidence="4 11" id="KW-0963">Cytoplasm</keyword>
<proteinExistence type="inferred from homology"/>
<evidence type="ECO:0000313" key="16">
    <source>
        <dbReference type="Proteomes" id="UP000189733"/>
    </source>
</evidence>
<dbReference type="SMART" id="SM01016">
    <property type="entry name" value="Arg_tRNA_synt_N"/>
    <property type="match status" value="1"/>
</dbReference>
<keyword evidence="9 11" id="KW-0030">Aminoacyl-tRNA synthetase</keyword>
<dbReference type="CDD" id="cd00671">
    <property type="entry name" value="ArgRS_core"/>
    <property type="match status" value="1"/>
</dbReference>
<dbReference type="InterPro" id="IPR014729">
    <property type="entry name" value="Rossmann-like_a/b/a_fold"/>
</dbReference>
<feature type="short sequence motif" description="'HIGH' region" evidence="11">
    <location>
        <begin position="125"/>
        <end position="135"/>
    </location>
</feature>
<dbReference type="PROSITE" id="PS00178">
    <property type="entry name" value="AA_TRNA_LIGASE_I"/>
    <property type="match status" value="1"/>
</dbReference>
<keyword evidence="16" id="KW-1185">Reference proteome</keyword>
<dbReference type="PANTHER" id="PTHR11956:SF5">
    <property type="entry name" value="ARGININE--TRNA LIGASE, CYTOPLASMIC"/>
    <property type="match status" value="1"/>
</dbReference>
<evidence type="ECO:0000256" key="6">
    <source>
        <dbReference type="ARBA" id="ARBA00022741"/>
    </source>
</evidence>
<dbReference type="InterPro" id="IPR009080">
    <property type="entry name" value="tRNAsynth_Ia_anticodon-bd"/>
</dbReference>
<dbReference type="EMBL" id="FUYA01000007">
    <property type="protein sequence ID" value="SKA76637.1"/>
    <property type="molecule type" value="Genomic_DNA"/>
</dbReference>
<comment type="catalytic activity">
    <reaction evidence="10 11">
        <text>tRNA(Arg) + L-arginine + ATP = L-arginyl-tRNA(Arg) + AMP + diphosphate</text>
        <dbReference type="Rhea" id="RHEA:20301"/>
        <dbReference type="Rhea" id="RHEA-COMP:9658"/>
        <dbReference type="Rhea" id="RHEA-COMP:9673"/>
        <dbReference type="ChEBI" id="CHEBI:30616"/>
        <dbReference type="ChEBI" id="CHEBI:32682"/>
        <dbReference type="ChEBI" id="CHEBI:33019"/>
        <dbReference type="ChEBI" id="CHEBI:78442"/>
        <dbReference type="ChEBI" id="CHEBI:78513"/>
        <dbReference type="ChEBI" id="CHEBI:456215"/>
        <dbReference type="EC" id="6.1.1.19"/>
    </reaction>
</comment>
<dbReference type="CDD" id="cd07956">
    <property type="entry name" value="Anticodon_Ia_Arg"/>
    <property type="match status" value="1"/>
</dbReference>
<dbReference type="SUPFAM" id="SSF47323">
    <property type="entry name" value="Anticodon-binding domain of a subclass of class I aminoacyl-tRNA synthetases"/>
    <property type="match status" value="1"/>
</dbReference>
<dbReference type="InterPro" id="IPR035684">
    <property type="entry name" value="ArgRS_core"/>
</dbReference>
<dbReference type="NCBIfam" id="TIGR00456">
    <property type="entry name" value="argS"/>
    <property type="match status" value="1"/>
</dbReference>
<dbReference type="Gene3D" id="3.40.50.620">
    <property type="entry name" value="HUPs"/>
    <property type="match status" value="1"/>
</dbReference>
<reference evidence="15 16" key="1">
    <citation type="submission" date="2017-02" db="EMBL/GenBank/DDBJ databases">
        <authorList>
            <person name="Peterson S.W."/>
        </authorList>
    </citation>
    <scope>NUCLEOTIDE SEQUENCE [LARGE SCALE GENOMIC DNA]</scope>
    <source>
        <strain evidence="15 16">DSM 18034</strain>
    </source>
</reference>
<sequence>MRAHDYLKKLLEKFVADNGYEWPEKANIETPKDQKFGDLATNLAMMLTRQAKKAPRDIAAAIAESISGDAPAISKVEIAGPGFLNVTFTPEFWQETISEVAKAGDSFGTSTLGAGKKIQVEYVSANPTGPLHIGHGRGAAVGDSLARILRAAGFDARTEYYLNDAGRQMRILGNSVWVRLQRLLGTEVPDPEDFYKGDYIIDIAQQVLDENAGIAELPENEILDICRETAMNTILDGIKADLADFHVEHQVWFSEKSLVETGAVEKTFKRLEEKGLAFEKDGAFWFKSTEFGDDKDRVLRKSDGSLTYFASDIAYHDNKFDRGFDKVVDIWGADHHGYVPRMKAAVEALGRDRDDLEVILVQLVNLLRGGEQIAMSTRAGQFETLADVVKETGSDAARYMFLSRKSDSHLDFDLELVKQKTMDNPVYYVQYAHARIHSVMRKAQEREIVLGTLSAEQRALLNTDEDLRVLKLLAQYPDIVESAAKGLSPHFISYYMQELAGALHRYYHANTILGAESAELVQARLHLLMAVAQVIRNGLGLLGVSAPERM</sequence>
<dbReference type="RefSeq" id="WP_078685553.1">
    <property type="nucleotide sequence ID" value="NZ_FUYA01000007.1"/>
</dbReference>
<dbReference type="Gene3D" id="1.10.730.10">
    <property type="entry name" value="Isoleucyl-tRNA Synthetase, Domain 1"/>
    <property type="match status" value="1"/>
</dbReference>
<dbReference type="Pfam" id="PF03485">
    <property type="entry name" value="Arg_tRNA_synt_N"/>
    <property type="match status" value="1"/>
</dbReference>
<dbReference type="AlphaFoldDB" id="A0A1T4WHF3"/>
<evidence type="ECO:0000256" key="2">
    <source>
        <dbReference type="ARBA" id="ARBA00005594"/>
    </source>
</evidence>
<dbReference type="InterPro" id="IPR001412">
    <property type="entry name" value="aa-tRNA-synth_I_CS"/>
</dbReference>
<dbReference type="Proteomes" id="UP000189733">
    <property type="component" value="Unassembled WGS sequence"/>
</dbReference>
<comment type="similarity">
    <text evidence="2 11 12">Belongs to the class-I aminoacyl-tRNA synthetase family.</text>
</comment>
<evidence type="ECO:0000256" key="11">
    <source>
        <dbReference type="HAMAP-Rule" id="MF_00123"/>
    </source>
</evidence>
<dbReference type="Pfam" id="PF00750">
    <property type="entry name" value="tRNA-synt_1d"/>
    <property type="match status" value="1"/>
</dbReference>
<protein>
    <recommendedName>
        <fullName evidence="11">Arginine--tRNA ligase</fullName>
        <ecNumber evidence="11">6.1.1.19</ecNumber>
    </recommendedName>
    <alternativeName>
        <fullName evidence="11">Arginyl-tRNA synthetase</fullName>
        <shortName evidence="11">ArgRS</shortName>
    </alternativeName>
</protein>
<evidence type="ECO:0000256" key="3">
    <source>
        <dbReference type="ARBA" id="ARBA00011245"/>
    </source>
</evidence>
<dbReference type="SMART" id="SM00836">
    <property type="entry name" value="DALR_1"/>
    <property type="match status" value="1"/>
</dbReference>
<keyword evidence="7 11" id="KW-0067">ATP-binding</keyword>
<evidence type="ECO:0000256" key="4">
    <source>
        <dbReference type="ARBA" id="ARBA00022490"/>
    </source>
</evidence>
<gene>
    <name evidence="11" type="primary">argS</name>
    <name evidence="15" type="ORF">SAMN02745702_02279</name>
</gene>
<dbReference type="InterPro" id="IPR036695">
    <property type="entry name" value="Arg-tRNA-synth_N_sf"/>
</dbReference>
<dbReference type="EC" id="6.1.1.19" evidence="11"/>
<organism evidence="15 16">
    <name type="scientific">Desulfobaculum bizertense DSM 18034</name>
    <dbReference type="NCBI Taxonomy" id="1121442"/>
    <lineage>
        <taxon>Bacteria</taxon>
        <taxon>Pseudomonadati</taxon>
        <taxon>Thermodesulfobacteriota</taxon>
        <taxon>Desulfovibrionia</taxon>
        <taxon>Desulfovibrionales</taxon>
        <taxon>Desulfovibrionaceae</taxon>
        <taxon>Desulfobaculum</taxon>
    </lineage>
</organism>
<dbReference type="PRINTS" id="PR01038">
    <property type="entry name" value="TRNASYNTHARG"/>
</dbReference>
<keyword evidence="6 11" id="KW-0547">Nucleotide-binding</keyword>
<dbReference type="FunFam" id="3.40.50.620:FF:000062">
    <property type="entry name" value="Arginine--tRNA ligase"/>
    <property type="match status" value="1"/>
</dbReference>
<dbReference type="OrthoDB" id="9803211at2"/>
<dbReference type="STRING" id="1121442.SAMN02745702_02279"/>
<keyword evidence="5 11" id="KW-0436">Ligase</keyword>
<evidence type="ECO:0000259" key="14">
    <source>
        <dbReference type="SMART" id="SM01016"/>
    </source>
</evidence>
<dbReference type="SUPFAM" id="SSF55190">
    <property type="entry name" value="Arginyl-tRNA synthetase (ArgRS), N-terminal 'additional' domain"/>
    <property type="match status" value="1"/>
</dbReference>
<accession>A0A1T4WHF3</accession>
<evidence type="ECO:0000259" key="13">
    <source>
        <dbReference type="SMART" id="SM00836"/>
    </source>
</evidence>
<dbReference type="InterPro" id="IPR008909">
    <property type="entry name" value="DALR_anticod-bd"/>
</dbReference>
<evidence type="ECO:0000256" key="1">
    <source>
        <dbReference type="ARBA" id="ARBA00004496"/>
    </source>
</evidence>
<evidence type="ECO:0000256" key="9">
    <source>
        <dbReference type="ARBA" id="ARBA00023146"/>
    </source>
</evidence>
<feature type="domain" description="Arginyl tRNA synthetase N-terminal" evidence="14">
    <location>
        <begin position="1"/>
        <end position="88"/>
    </location>
</feature>
<dbReference type="InterPro" id="IPR005148">
    <property type="entry name" value="Arg-tRNA-synth_N"/>
</dbReference>
<comment type="subunit">
    <text evidence="3 11">Monomer.</text>
</comment>
<dbReference type="SUPFAM" id="SSF52374">
    <property type="entry name" value="Nucleotidylyl transferase"/>
    <property type="match status" value="1"/>
</dbReference>
<dbReference type="PANTHER" id="PTHR11956">
    <property type="entry name" value="ARGINYL-TRNA SYNTHETASE"/>
    <property type="match status" value="1"/>
</dbReference>
<dbReference type="FunFam" id="1.10.730.10:FF:000008">
    <property type="entry name" value="Arginine--tRNA ligase"/>
    <property type="match status" value="1"/>
</dbReference>
<dbReference type="GO" id="GO:0004814">
    <property type="term" value="F:arginine-tRNA ligase activity"/>
    <property type="evidence" value="ECO:0007669"/>
    <property type="project" value="UniProtKB-UniRule"/>
</dbReference>
<evidence type="ECO:0000256" key="8">
    <source>
        <dbReference type="ARBA" id="ARBA00022917"/>
    </source>
</evidence>
<feature type="domain" description="DALR anticodon binding" evidence="13">
    <location>
        <begin position="429"/>
        <end position="550"/>
    </location>
</feature>
<evidence type="ECO:0000256" key="12">
    <source>
        <dbReference type="RuleBase" id="RU363038"/>
    </source>
</evidence>
<evidence type="ECO:0000256" key="7">
    <source>
        <dbReference type="ARBA" id="ARBA00022840"/>
    </source>
</evidence>
<name>A0A1T4WHF3_9BACT</name>
<dbReference type="HAMAP" id="MF_00123">
    <property type="entry name" value="Arg_tRNA_synth"/>
    <property type="match status" value="1"/>
</dbReference>
<evidence type="ECO:0000256" key="5">
    <source>
        <dbReference type="ARBA" id="ARBA00022598"/>
    </source>
</evidence>
<dbReference type="Pfam" id="PF05746">
    <property type="entry name" value="DALR_1"/>
    <property type="match status" value="1"/>
</dbReference>
<dbReference type="GO" id="GO:0005737">
    <property type="term" value="C:cytoplasm"/>
    <property type="evidence" value="ECO:0007669"/>
    <property type="project" value="UniProtKB-SubCell"/>
</dbReference>
<comment type="subcellular location">
    <subcellularLocation>
        <location evidence="1 11">Cytoplasm</location>
    </subcellularLocation>
</comment>
<dbReference type="GO" id="GO:0005524">
    <property type="term" value="F:ATP binding"/>
    <property type="evidence" value="ECO:0007669"/>
    <property type="project" value="UniProtKB-UniRule"/>
</dbReference>